<keyword evidence="1" id="KW-0175">Coiled coil</keyword>
<dbReference type="EMBL" id="KB206332">
    <property type="protein sequence ID" value="ELP92618.1"/>
    <property type="molecule type" value="Genomic_DNA"/>
</dbReference>
<protein>
    <recommendedName>
        <fullName evidence="5">Thioredoxin domain-containing protein</fullName>
    </recommendedName>
</protein>
<keyword evidence="4" id="KW-1185">Reference proteome</keyword>
<accession>A0A0A1UBT1</accession>
<feature type="signal peptide" evidence="2">
    <location>
        <begin position="1"/>
        <end position="16"/>
    </location>
</feature>
<dbReference type="Proteomes" id="UP000014680">
    <property type="component" value="Unassembled WGS sequence"/>
</dbReference>
<dbReference type="VEuPathDB" id="AmoebaDB:EIN_369400"/>
<name>A0A0A1UBT1_ENTIV</name>
<dbReference type="OMA" id="FHKGDND"/>
<dbReference type="OrthoDB" id="28086at2759"/>
<feature type="chain" id="PRO_5001991114" description="Thioredoxin domain-containing protein" evidence="2">
    <location>
        <begin position="17"/>
        <end position="513"/>
    </location>
</feature>
<feature type="coiled-coil region" evidence="1">
    <location>
        <begin position="437"/>
        <end position="464"/>
    </location>
</feature>
<evidence type="ECO:0000256" key="1">
    <source>
        <dbReference type="SAM" id="Coils"/>
    </source>
</evidence>
<dbReference type="SUPFAM" id="SSF52833">
    <property type="entry name" value="Thioredoxin-like"/>
    <property type="match status" value="1"/>
</dbReference>
<dbReference type="Gene3D" id="3.40.30.10">
    <property type="entry name" value="Glutaredoxin"/>
    <property type="match status" value="1"/>
</dbReference>
<sequence length="513" mass="58326">MISVLFVTFFLSVISTESYIKGVPETFGPSIEDNYLVVVYFHHNDTKLASILNSFKEKLSTESFILMEVDCTQQKVICASEKVYSPQVIMYKDFIAKRFNGFTSELVNEVRNSVKGIVTLPDEVLKTKILRKDVLVAFYGPSLPDKIVSVSKNVSSIDFFYVNSPASRLLISNGNFPVINLNMDDSTEKLSSLIRSKSIRAVSRLSSSVLEDNQNERDILVYANEVISQSDIEMLEKIALRYQDIIVSYLTTKDTKALEIIPFKTFPSVTILSMKSKEATVFSQANSLEDVEKYVEKYKKGEIGMFRKNENPLNESAQKILRRINAEQFDEYKVTYLDSVILLCDTTSEECLEAIKDFETAANMLSAEKYLDIAFVDVAHNTIETCSEAYPVMVMYTGFDGKRICFEDRRPITPQSVINLVRERGKFPTKIGSFVPEKEMKSDAVALNNKKKNLEERKKFEASKEFAEKIKVWKGVSNIKSGLMDAKNEMRKARDVFTEDTAFNQAHNHQSKS</sequence>
<dbReference type="GeneID" id="14891597"/>
<gene>
    <name evidence="3" type="ORF">EIN_369400</name>
</gene>
<evidence type="ECO:0000256" key="2">
    <source>
        <dbReference type="SAM" id="SignalP"/>
    </source>
</evidence>
<proteinExistence type="predicted"/>
<dbReference type="InterPro" id="IPR036249">
    <property type="entry name" value="Thioredoxin-like_sf"/>
</dbReference>
<evidence type="ECO:0000313" key="4">
    <source>
        <dbReference type="Proteomes" id="UP000014680"/>
    </source>
</evidence>
<evidence type="ECO:0000313" key="3">
    <source>
        <dbReference type="EMBL" id="ELP92618.1"/>
    </source>
</evidence>
<reference evidence="3 4" key="1">
    <citation type="submission" date="2012-10" db="EMBL/GenBank/DDBJ databases">
        <authorList>
            <person name="Zafar N."/>
            <person name="Inman J."/>
            <person name="Hall N."/>
            <person name="Lorenzi H."/>
            <person name="Caler E."/>
        </authorList>
    </citation>
    <scope>NUCLEOTIDE SEQUENCE [LARGE SCALE GENOMIC DNA]</scope>
    <source>
        <strain evidence="3 4">IP1</strain>
    </source>
</reference>
<dbReference type="AlphaFoldDB" id="A0A0A1UBT1"/>
<organism evidence="3 4">
    <name type="scientific">Entamoeba invadens IP1</name>
    <dbReference type="NCBI Taxonomy" id="370355"/>
    <lineage>
        <taxon>Eukaryota</taxon>
        <taxon>Amoebozoa</taxon>
        <taxon>Evosea</taxon>
        <taxon>Archamoebae</taxon>
        <taxon>Mastigamoebida</taxon>
        <taxon>Entamoebidae</taxon>
        <taxon>Entamoeba</taxon>
    </lineage>
</organism>
<dbReference type="RefSeq" id="XP_004259389.1">
    <property type="nucleotide sequence ID" value="XM_004259341.1"/>
</dbReference>
<evidence type="ECO:0008006" key="5">
    <source>
        <dbReference type="Google" id="ProtNLM"/>
    </source>
</evidence>
<keyword evidence="2" id="KW-0732">Signal</keyword>
<dbReference type="KEGG" id="eiv:EIN_369400"/>